<dbReference type="SUPFAM" id="SSF111126">
    <property type="entry name" value="Ligand-binding domain in the NO signalling and Golgi transport"/>
    <property type="match status" value="1"/>
</dbReference>
<keyword evidence="3" id="KW-1185">Reference proteome</keyword>
<dbReference type="OrthoDB" id="981203at2"/>
<dbReference type="Pfam" id="PF07700">
    <property type="entry name" value="HNOB"/>
    <property type="match status" value="1"/>
</dbReference>
<evidence type="ECO:0000313" key="2">
    <source>
        <dbReference type="EMBL" id="SPF78088.1"/>
    </source>
</evidence>
<dbReference type="GO" id="GO:0020037">
    <property type="term" value="F:heme binding"/>
    <property type="evidence" value="ECO:0007669"/>
    <property type="project" value="InterPro"/>
</dbReference>
<dbReference type="GO" id="GO:0019934">
    <property type="term" value="P:cGMP-mediated signaling"/>
    <property type="evidence" value="ECO:0007669"/>
    <property type="project" value="TreeGrafter"/>
</dbReference>
<evidence type="ECO:0000259" key="1">
    <source>
        <dbReference type="Pfam" id="PF07700"/>
    </source>
</evidence>
<feature type="domain" description="Heme NO-binding" evidence="1">
    <location>
        <begin position="2"/>
        <end position="161"/>
    </location>
</feature>
<dbReference type="InterPro" id="IPR038158">
    <property type="entry name" value="H-NOX_domain_sf"/>
</dbReference>
<dbReference type="PANTHER" id="PTHR45655">
    <property type="entry name" value="GUANYLATE CYCLASE SOLUBLE SUBUNIT BETA-2"/>
    <property type="match status" value="1"/>
</dbReference>
<protein>
    <recommendedName>
        <fullName evidence="1">Heme NO-binding domain-containing protein</fullName>
    </recommendedName>
</protein>
<dbReference type="InterPro" id="IPR011644">
    <property type="entry name" value="Heme_NO-bd"/>
</dbReference>
<name>A0A2R8APT3_9RHOB</name>
<dbReference type="Proteomes" id="UP000244904">
    <property type="component" value="Unassembled WGS sequence"/>
</dbReference>
<accession>A0A2R8APT3</accession>
<dbReference type="EMBL" id="OMOJ01000001">
    <property type="protein sequence ID" value="SPF78088.1"/>
    <property type="molecule type" value="Genomic_DNA"/>
</dbReference>
<dbReference type="PANTHER" id="PTHR45655:SF13">
    <property type="entry name" value="SOLUBLE GUANYLATE CYCLASE GCY-32-RELATED"/>
    <property type="match status" value="1"/>
</dbReference>
<proteinExistence type="predicted"/>
<evidence type="ECO:0000313" key="3">
    <source>
        <dbReference type="Proteomes" id="UP000244904"/>
    </source>
</evidence>
<organism evidence="2 3">
    <name type="scientific">Pseudoprimorskyibacter insulae</name>
    <dbReference type="NCBI Taxonomy" id="1695997"/>
    <lineage>
        <taxon>Bacteria</taxon>
        <taxon>Pseudomonadati</taxon>
        <taxon>Pseudomonadota</taxon>
        <taxon>Alphaproteobacteria</taxon>
        <taxon>Rhodobacterales</taxon>
        <taxon>Paracoccaceae</taxon>
        <taxon>Pseudoprimorskyibacter</taxon>
    </lineage>
</organism>
<dbReference type="AlphaFoldDB" id="A0A2R8APT3"/>
<gene>
    <name evidence="2" type="ORF">PRI8871_00678</name>
</gene>
<dbReference type="RefSeq" id="WP_108884764.1">
    <property type="nucleotide sequence ID" value="NZ_OMOJ01000001.1"/>
</dbReference>
<sequence length="202" mass="22508">MHGLVNRSIECFVRDSYGAESWDRVVSAANLGFSTFEAMLSYPDSKTFDVLQAVTQQLGKPRDVVLEDVGIYLVSHPNTQALRRLLRFAGTDFTDFLHSLDDLPDRARMAVPDLDLPTMRLRDVEPFHFALDLTGPHDVFGHVFVGIIRAMADDYGTLVLLEHLERQAGRDTISIRVIDANFADGRAFDLAGQVSGDQKVAE</sequence>
<dbReference type="GO" id="GO:0070482">
    <property type="term" value="P:response to oxygen levels"/>
    <property type="evidence" value="ECO:0007669"/>
    <property type="project" value="TreeGrafter"/>
</dbReference>
<dbReference type="Gene3D" id="3.90.1520.10">
    <property type="entry name" value="H-NOX domain"/>
    <property type="match status" value="1"/>
</dbReference>
<dbReference type="InterPro" id="IPR024096">
    <property type="entry name" value="NO_sig/Golgi_transp_ligand-bd"/>
</dbReference>
<dbReference type="GO" id="GO:0004383">
    <property type="term" value="F:guanylate cyclase activity"/>
    <property type="evidence" value="ECO:0007669"/>
    <property type="project" value="TreeGrafter"/>
</dbReference>
<reference evidence="3" key="1">
    <citation type="submission" date="2018-03" db="EMBL/GenBank/DDBJ databases">
        <authorList>
            <person name="Rodrigo-Torres L."/>
            <person name="Arahal R. D."/>
            <person name="Lucena T."/>
        </authorList>
    </citation>
    <scope>NUCLEOTIDE SEQUENCE [LARGE SCALE GENOMIC DNA]</scope>
    <source>
        <strain evidence="3">CECT 8871</strain>
    </source>
</reference>
<dbReference type="GO" id="GO:0008074">
    <property type="term" value="C:guanylate cyclase complex, soluble"/>
    <property type="evidence" value="ECO:0007669"/>
    <property type="project" value="TreeGrafter"/>
</dbReference>